<gene>
    <name evidence="1" type="ORF">JOF55_004901</name>
</gene>
<dbReference type="AlphaFoldDB" id="A0AAE3ZK67"/>
<sequence length="71" mass="7900">MISADSDLCPAIRSVRRIDPQAEHSWWGQGVRHKLDRAIPAVGQPVTEHMNVQRGVEAQFPQEVPDTAAEL</sequence>
<protein>
    <submittedName>
        <fullName evidence="1">Uncharacterized protein</fullName>
    </submittedName>
</protein>
<organism evidence="1 2">
    <name type="scientific">Haloactinomyces albus</name>
    <dbReference type="NCBI Taxonomy" id="1352928"/>
    <lineage>
        <taxon>Bacteria</taxon>
        <taxon>Bacillati</taxon>
        <taxon>Actinomycetota</taxon>
        <taxon>Actinomycetes</taxon>
        <taxon>Actinopolysporales</taxon>
        <taxon>Actinopolysporaceae</taxon>
        <taxon>Haloactinomyces</taxon>
    </lineage>
</organism>
<reference evidence="1" key="1">
    <citation type="submission" date="2023-07" db="EMBL/GenBank/DDBJ databases">
        <title>Sequencing the genomes of 1000 actinobacteria strains.</title>
        <authorList>
            <person name="Klenk H.-P."/>
        </authorList>
    </citation>
    <scope>NUCLEOTIDE SEQUENCE</scope>
    <source>
        <strain evidence="1">DSM 45977</strain>
    </source>
</reference>
<evidence type="ECO:0000313" key="2">
    <source>
        <dbReference type="Proteomes" id="UP001180845"/>
    </source>
</evidence>
<dbReference type="EMBL" id="JAVDXW010000002">
    <property type="protein sequence ID" value="MDR7304657.1"/>
    <property type="molecule type" value="Genomic_DNA"/>
</dbReference>
<proteinExistence type="predicted"/>
<dbReference type="Proteomes" id="UP001180845">
    <property type="component" value="Unassembled WGS sequence"/>
</dbReference>
<keyword evidence="2" id="KW-1185">Reference proteome</keyword>
<accession>A0AAE3ZK67</accession>
<evidence type="ECO:0000313" key="1">
    <source>
        <dbReference type="EMBL" id="MDR7304657.1"/>
    </source>
</evidence>
<name>A0AAE3ZK67_9ACTN</name>
<comment type="caution">
    <text evidence="1">The sequence shown here is derived from an EMBL/GenBank/DDBJ whole genome shotgun (WGS) entry which is preliminary data.</text>
</comment>
<dbReference type="RefSeq" id="WP_310279042.1">
    <property type="nucleotide sequence ID" value="NZ_JAVDXW010000002.1"/>
</dbReference>